<reference evidence="4 5" key="1">
    <citation type="submission" date="2023-10" db="EMBL/GenBank/DDBJ databases">
        <title>Roseovarius strain S88 nov., isolated from a marine algae.</title>
        <authorList>
            <person name="Lee M.W."/>
            <person name="Lee J.K."/>
            <person name="Kim J.M."/>
            <person name="Choi D.G."/>
            <person name="Baek J.H."/>
            <person name="Bayburt H."/>
            <person name="Jung J.J."/>
            <person name="Han D.M."/>
            <person name="Jeon C.O."/>
        </authorList>
    </citation>
    <scope>NUCLEOTIDE SEQUENCE [LARGE SCALE GENOMIC DNA]</scope>
    <source>
        <strain evidence="4 5">S88</strain>
    </source>
</reference>
<evidence type="ECO:0000313" key="4">
    <source>
        <dbReference type="EMBL" id="WWR46384.1"/>
    </source>
</evidence>
<evidence type="ECO:0000256" key="1">
    <source>
        <dbReference type="ARBA" id="ARBA00008791"/>
    </source>
</evidence>
<dbReference type="SUPFAM" id="SSF52402">
    <property type="entry name" value="Adenine nucleotide alpha hydrolases-like"/>
    <property type="match status" value="1"/>
</dbReference>
<dbReference type="InterPro" id="IPR006016">
    <property type="entry name" value="UspA"/>
</dbReference>
<evidence type="ECO:0000256" key="2">
    <source>
        <dbReference type="SAM" id="SignalP"/>
    </source>
</evidence>
<keyword evidence="2" id="KW-0732">Signal</keyword>
<dbReference type="PANTHER" id="PTHR46268:SF15">
    <property type="entry name" value="UNIVERSAL STRESS PROTEIN HP_0031"/>
    <property type="match status" value="1"/>
</dbReference>
<protein>
    <submittedName>
        <fullName evidence="4">Universal stress protein</fullName>
    </submittedName>
</protein>
<dbReference type="RefSeq" id="WP_338549245.1">
    <property type="nucleotide sequence ID" value="NZ_CP146069.1"/>
</dbReference>
<dbReference type="Proteomes" id="UP001364156">
    <property type="component" value="Chromosome"/>
</dbReference>
<comment type="similarity">
    <text evidence="1">Belongs to the universal stress protein A family.</text>
</comment>
<keyword evidence="5" id="KW-1185">Reference proteome</keyword>
<feature type="signal peptide" evidence="2">
    <location>
        <begin position="1"/>
        <end position="23"/>
    </location>
</feature>
<dbReference type="Gene3D" id="3.40.50.12370">
    <property type="match status" value="1"/>
</dbReference>
<dbReference type="EMBL" id="CP146069">
    <property type="protein sequence ID" value="WWR46384.1"/>
    <property type="molecule type" value="Genomic_DNA"/>
</dbReference>
<dbReference type="PRINTS" id="PR01438">
    <property type="entry name" value="UNVRSLSTRESS"/>
</dbReference>
<dbReference type="PANTHER" id="PTHR46268">
    <property type="entry name" value="STRESS RESPONSE PROTEIN NHAX"/>
    <property type="match status" value="1"/>
</dbReference>
<evidence type="ECO:0000313" key="5">
    <source>
        <dbReference type="Proteomes" id="UP001364156"/>
    </source>
</evidence>
<dbReference type="Pfam" id="PF00582">
    <property type="entry name" value="Usp"/>
    <property type="match status" value="1"/>
</dbReference>
<dbReference type="CDD" id="cd00293">
    <property type="entry name" value="USP-like"/>
    <property type="match status" value="1"/>
</dbReference>
<dbReference type="InterPro" id="IPR006015">
    <property type="entry name" value="Universal_stress_UspA"/>
</dbReference>
<sequence>MAWKNLFCAFSNASLVKPALTHAAALAAEHKAHLDVLCLGVNRFSTDFFFAGGTAVALSDRLESCQQEALEIEGVVREVLNTQTDIHWSCSQGMAQLVDMGHLVASKARFSDLAILPAPYGPNRGPEAEPLTESVMFDAHAPTLILCDDAPTSTQPRHIMIGWNESPEALQAIRASLDILKQAQKVTVVIIDPSDHGPDRSDPGGLLSQYLARHGIKVDIDVLSKKLPRVSDVLSRHAFDTQADLIVMGAYGHSRFREAVFGGATRGMLERAPVPILMAR</sequence>
<evidence type="ECO:0000259" key="3">
    <source>
        <dbReference type="Pfam" id="PF00582"/>
    </source>
</evidence>
<proteinExistence type="inferred from homology"/>
<organism evidence="4 5">
    <name type="scientific">Roseovarius phycicola</name>
    <dbReference type="NCBI Taxonomy" id="3080976"/>
    <lineage>
        <taxon>Bacteria</taxon>
        <taxon>Pseudomonadati</taxon>
        <taxon>Pseudomonadota</taxon>
        <taxon>Alphaproteobacteria</taxon>
        <taxon>Rhodobacterales</taxon>
        <taxon>Roseobacteraceae</taxon>
        <taxon>Roseovarius</taxon>
    </lineage>
</organism>
<name>A0ABZ2HHQ6_9RHOB</name>
<gene>
    <name evidence="4" type="ORF">RZ517_16685</name>
</gene>
<feature type="chain" id="PRO_5047392900" evidence="2">
    <location>
        <begin position="24"/>
        <end position="280"/>
    </location>
</feature>
<feature type="domain" description="UspA" evidence="3">
    <location>
        <begin position="157"/>
        <end position="280"/>
    </location>
</feature>
<accession>A0ABZ2HHQ6</accession>